<proteinExistence type="predicted"/>
<sequence>MSGAPKRHPLSRTEPSPESSMAVSFTSSSLALANWGFSVGDIAVLAGAGRKAGTWLFAQFKDRTLLDWMGIDLDAVLRRKGLCDTAELHERWDKKITLMKNNQKTPIVSKGGTKVPVIEDMGRFTWLMTLITAALDAAMQKSTLHELLVKFLLKLFEEKKSGEEFLRIEASQHIQGWLSAACVRSIALKARKSWDDQGTNQQHQAGFIPPAELEGIYHFLLWLVCGDMNIYHTPSTDIFCLAAILENLGLKIKTSLNKNEVFDEADVAVVWSNQLAPTAVVRSHPKFRPGMRIPLSHMEEVASLFPRSDERNKLRTLFKLGMEAVEADGVSLHAVAAEDNLPRVKGSPFLDSEQDISYEIRLTSREKIPRLTDDVSRLAGWLLPVESPAACTRLLRIIEELEKSHQEKHNVHTLAFALDSSEQNSRSYGAQHDYDYGDALNYLQAFFLGYWYQLLHPLLDTTLLESEEGFGSWSWADLMCLDFIREIVHTRMHQRTKHGKRYFMYRYEIMKLTAYLFGGAEIGQIRRAAYGAVGVIGKIPVLYSSLTYGHPKNFGKFSLLDIDASFIPSTDCGIVLPGVATDARFIKSNEILNRDSVVQTQLLANVKIEDVVTRDGGEEDFTMHIEPDWNNDSQTCVVVYRHKGRIVTRVNPRKIDFALARHMLGNVEPDEEGEPSTEDDNSPPYRMPHECEILPLSCFQGGRPVQPNEELQEIGEHVPGYVFKPIVLELAGTTDGLMNAFVCIACLYEGWDVAKSLEVISTQAQFQSALGRFVKVLVVMPARSLTVGR</sequence>
<evidence type="ECO:0000313" key="3">
    <source>
        <dbReference type="Proteomes" id="UP000481861"/>
    </source>
</evidence>
<comment type="caution">
    <text evidence="2">The sequence shown here is derived from an EMBL/GenBank/DDBJ whole genome shotgun (WGS) entry which is preliminary data.</text>
</comment>
<dbReference type="OrthoDB" id="5232280at2759"/>
<feature type="region of interest" description="Disordered" evidence="1">
    <location>
        <begin position="666"/>
        <end position="685"/>
    </location>
</feature>
<dbReference type="EMBL" id="JAADJZ010000007">
    <property type="protein sequence ID" value="KAF2873831.1"/>
    <property type="molecule type" value="Genomic_DNA"/>
</dbReference>
<evidence type="ECO:0000256" key="1">
    <source>
        <dbReference type="SAM" id="MobiDB-lite"/>
    </source>
</evidence>
<accession>A0A7C8ICM8</accession>
<evidence type="ECO:0000313" key="2">
    <source>
        <dbReference type="EMBL" id="KAF2873831.1"/>
    </source>
</evidence>
<feature type="region of interest" description="Disordered" evidence="1">
    <location>
        <begin position="1"/>
        <end position="20"/>
    </location>
</feature>
<feature type="compositionally biased region" description="Basic residues" evidence="1">
    <location>
        <begin position="1"/>
        <end position="10"/>
    </location>
</feature>
<feature type="compositionally biased region" description="Acidic residues" evidence="1">
    <location>
        <begin position="668"/>
        <end position="681"/>
    </location>
</feature>
<reference evidence="2 3" key="1">
    <citation type="submission" date="2020-01" db="EMBL/GenBank/DDBJ databases">
        <authorList>
            <consortium name="DOE Joint Genome Institute"/>
            <person name="Haridas S."/>
            <person name="Albert R."/>
            <person name="Binder M."/>
            <person name="Bloem J."/>
            <person name="Labutti K."/>
            <person name="Salamov A."/>
            <person name="Andreopoulos B."/>
            <person name="Baker S.E."/>
            <person name="Barry K."/>
            <person name="Bills G."/>
            <person name="Bluhm B.H."/>
            <person name="Cannon C."/>
            <person name="Castanera R."/>
            <person name="Culley D.E."/>
            <person name="Daum C."/>
            <person name="Ezra D."/>
            <person name="Gonzalez J.B."/>
            <person name="Henrissat B."/>
            <person name="Kuo A."/>
            <person name="Liang C."/>
            <person name="Lipzen A."/>
            <person name="Lutzoni F."/>
            <person name="Magnuson J."/>
            <person name="Mondo S."/>
            <person name="Nolan M."/>
            <person name="Ohm R."/>
            <person name="Pangilinan J."/>
            <person name="Park H.-J.H."/>
            <person name="Ramirez L."/>
            <person name="Alfaro M."/>
            <person name="Sun H."/>
            <person name="Tritt A."/>
            <person name="Yoshinaga Y."/>
            <person name="Zwiers L.-H.L."/>
            <person name="Turgeon B.G."/>
            <person name="Goodwin S.B."/>
            <person name="Spatafora J.W."/>
            <person name="Crous P.W."/>
            <person name="Grigoriev I.V."/>
        </authorList>
    </citation>
    <scope>NUCLEOTIDE SEQUENCE [LARGE SCALE GENOMIC DNA]</scope>
    <source>
        <strain evidence="2 3">CBS 611.86</strain>
    </source>
</reference>
<dbReference type="AlphaFoldDB" id="A0A7C8ICM8"/>
<organism evidence="2 3">
    <name type="scientific">Massariosphaeria phaeospora</name>
    <dbReference type="NCBI Taxonomy" id="100035"/>
    <lineage>
        <taxon>Eukaryota</taxon>
        <taxon>Fungi</taxon>
        <taxon>Dikarya</taxon>
        <taxon>Ascomycota</taxon>
        <taxon>Pezizomycotina</taxon>
        <taxon>Dothideomycetes</taxon>
        <taxon>Pleosporomycetidae</taxon>
        <taxon>Pleosporales</taxon>
        <taxon>Pleosporales incertae sedis</taxon>
        <taxon>Massariosphaeria</taxon>
    </lineage>
</organism>
<protein>
    <submittedName>
        <fullName evidence="2">Uncharacterized protein</fullName>
    </submittedName>
</protein>
<gene>
    <name evidence="2" type="ORF">BDV95DRAFT_567840</name>
</gene>
<dbReference type="Proteomes" id="UP000481861">
    <property type="component" value="Unassembled WGS sequence"/>
</dbReference>
<name>A0A7C8ICM8_9PLEO</name>
<keyword evidence="3" id="KW-1185">Reference proteome</keyword>